<evidence type="ECO:0000313" key="2">
    <source>
        <dbReference type="EMBL" id="GAA2102180.1"/>
    </source>
</evidence>
<feature type="signal peptide" evidence="1">
    <location>
        <begin position="1"/>
        <end position="38"/>
    </location>
</feature>
<feature type="chain" id="PRO_5047080792" description="Secreted protein" evidence="1">
    <location>
        <begin position="39"/>
        <end position="193"/>
    </location>
</feature>
<proteinExistence type="predicted"/>
<gene>
    <name evidence="2" type="ORF">GCM10009801_76010</name>
</gene>
<keyword evidence="1" id="KW-0732">Signal</keyword>
<protein>
    <recommendedName>
        <fullName evidence="4">Secreted protein</fullName>
    </recommendedName>
</protein>
<organism evidence="2 3">
    <name type="scientific">Streptomyces albiaxialis</name>
    <dbReference type="NCBI Taxonomy" id="329523"/>
    <lineage>
        <taxon>Bacteria</taxon>
        <taxon>Bacillati</taxon>
        <taxon>Actinomycetota</taxon>
        <taxon>Actinomycetes</taxon>
        <taxon>Kitasatosporales</taxon>
        <taxon>Streptomycetaceae</taxon>
        <taxon>Streptomyces</taxon>
    </lineage>
</organism>
<evidence type="ECO:0000256" key="1">
    <source>
        <dbReference type="SAM" id="SignalP"/>
    </source>
</evidence>
<name>A0ABN2WZK3_9ACTN</name>
<evidence type="ECO:0008006" key="4">
    <source>
        <dbReference type="Google" id="ProtNLM"/>
    </source>
</evidence>
<evidence type="ECO:0000313" key="3">
    <source>
        <dbReference type="Proteomes" id="UP001500016"/>
    </source>
</evidence>
<comment type="caution">
    <text evidence="2">The sequence shown here is derived from an EMBL/GenBank/DDBJ whole genome shotgun (WGS) entry which is preliminary data.</text>
</comment>
<keyword evidence="3" id="KW-1185">Reference proteome</keyword>
<dbReference type="Proteomes" id="UP001500016">
    <property type="component" value="Unassembled WGS sequence"/>
</dbReference>
<dbReference type="RefSeq" id="WP_344535044.1">
    <property type="nucleotide sequence ID" value="NZ_BAAAPE010000028.1"/>
</dbReference>
<reference evidence="2 3" key="1">
    <citation type="journal article" date="2019" name="Int. J. Syst. Evol. Microbiol.">
        <title>The Global Catalogue of Microorganisms (GCM) 10K type strain sequencing project: providing services to taxonomists for standard genome sequencing and annotation.</title>
        <authorList>
            <consortium name="The Broad Institute Genomics Platform"/>
            <consortium name="The Broad Institute Genome Sequencing Center for Infectious Disease"/>
            <person name="Wu L."/>
            <person name="Ma J."/>
        </authorList>
    </citation>
    <scope>NUCLEOTIDE SEQUENCE [LARGE SCALE GENOMIC DNA]</scope>
    <source>
        <strain evidence="2 3">JCM 15478</strain>
    </source>
</reference>
<sequence length="193" mass="19904">MTELPHTRTRTVHWVATAAALAALLGASALIQPSDATANPTATRAPASTAPDAARAEYPMRCAPGGPAKAQGKQVQVVDKGTADFDGDGTAETVAVVRCRAEGGTPPSAVFVLTAPEDRGGRPDVAATLVRQKEGMTVKGLKVSGRTISATLVGYSSPDVPRCCPDKQRKVKWEWKDGKFALTPGPVAGSASV</sequence>
<dbReference type="EMBL" id="BAAAPE010000028">
    <property type="protein sequence ID" value="GAA2102180.1"/>
    <property type="molecule type" value="Genomic_DNA"/>
</dbReference>
<accession>A0ABN2WZK3</accession>